<evidence type="ECO:0000313" key="3">
    <source>
        <dbReference type="Proteomes" id="UP000789901"/>
    </source>
</evidence>
<dbReference type="EMBL" id="CAJVQB010087659">
    <property type="protein sequence ID" value="CAG8847442.1"/>
    <property type="molecule type" value="Genomic_DNA"/>
</dbReference>
<name>A0ABN7X4Y8_GIGMA</name>
<proteinExistence type="predicted"/>
<organism evidence="2 3">
    <name type="scientific">Gigaspora margarita</name>
    <dbReference type="NCBI Taxonomy" id="4874"/>
    <lineage>
        <taxon>Eukaryota</taxon>
        <taxon>Fungi</taxon>
        <taxon>Fungi incertae sedis</taxon>
        <taxon>Mucoromycota</taxon>
        <taxon>Glomeromycotina</taxon>
        <taxon>Glomeromycetes</taxon>
        <taxon>Diversisporales</taxon>
        <taxon>Gigasporaceae</taxon>
        <taxon>Gigaspora</taxon>
    </lineage>
</organism>
<keyword evidence="3" id="KW-1185">Reference proteome</keyword>
<gene>
    <name evidence="2" type="ORF">GMARGA_LOCUS38671</name>
</gene>
<evidence type="ECO:0000313" key="2">
    <source>
        <dbReference type="EMBL" id="CAG8847442.1"/>
    </source>
</evidence>
<reference evidence="2 3" key="1">
    <citation type="submission" date="2021-06" db="EMBL/GenBank/DDBJ databases">
        <authorList>
            <person name="Kallberg Y."/>
            <person name="Tangrot J."/>
            <person name="Rosling A."/>
        </authorList>
    </citation>
    <scope>NUCLEOTIDE SEQUENCE [LARGE SCALE GENOMIC DNA]</scope>
    <source>
        <strain evidence="2 3">120-4 pot B 10/14</strain>
    </source>
</reference>
<feature type="region of interest" description="Disordered" evidence="1">
    <location>
        <begin position="42"/>
        <end position="62"/>
    </location>
</feature>
<protein>
    <submittedName>
        <fullName evidence="2">20573_t:CDS:1</fullName>
    </submittedName>
</protein>
<comment type="caution">
    <text evidence="2">The sequence shown here is derived from an EMBL/GenBank/DDBJ whole genome shotgun (WGS) entry which is preliminary data.</text>
</comment>
<sequence length="62" mass="7223">RNNAVKRVEKAQESAKIRHNNNLSLTEEIKRGELVLVYKASQQHSKSHKLHPKWKGPFVVHK</sequence>
<feature type="non-terminal residue" evidence="2">
    <location>
        <position position="62"/>
    </location>
</feature>
<dbReference type="Proteomes" id="UP000789901">
    <property type="component" value="Unassembled WGS sequence"/>
</dbReference>
<feature type="non-terminal residue" evidence="2">
    <location>
        <position position="1"/>
    </location>
</feature>
<feature type="compositionally biased region" description="Basic residues" evidence="1">
    <location>
        <begin position="45"/>
        <end position="62"/>
    </location>
</feature>
<accession>A0ABN7X4Y8</accession>
<evidence type="ECO:0000256" key="1">
    <source>
        <dbReference type="SAM" id="MobiDB-lite"/>
    </source>
</evidence>